<evidence type="ECO:0000313" key="1">
    <source>
        <dbReference type="EMBL" id="OJT06512.1"/>
    </source>
</evidence>
<dbReference type="AlphaFoldDB" id="A0A1M2VFX7"/>
<organism evidence="1 2">
    <name type="scientific">Trametes pubescens</name>
    <name type="common">White-rot fungus</name>
    <dbReference type="NCBI Taxonomy" id="154538"/>
    <lineage>
        <taxon>Eukaryota</taxon>
        <taxon>Fungi</taxon>
        <taxon>Dikarya</taxon>
        <taxon>Basidiomycota</taxon>
        <taxon>Agaricomycotina</taxon>
        <taxon>Agaricomycetes</taxon>
        <taxon>Polyporales</taxon>
        <taxon>Polyporaceae</taxon>
        <taxon>Trametes</taxon>
    </lineage>
</organism>
<accession>A0A1M2VFX7</accession>
<gene>
    <name evidence="1" type="ORF">TRAPUB_2589</name>
</gene>
<name>A0A1M2VFX7_TRAPU</name>
<keyword evidence="2" id="KW-1185">Reference proteome</keyword>
<protein>
    <submittedName>
        <fullName evidence="1">Uncharacterized protein</fullName>
    </submittedName>
</protein>
<evidence type="ECO:0000313" key="2">
    <source>
        <dbReference type="Proteomes" id="UP000184267"/>
    </source>
</evidence>
<comment type="caution">
    <text evidence="1">The sequence shown here is derived from an EMBL/GenBank/DDBJ whole genome shotgun (WGS) entry which is preliminary data.</text>
</comment>
<dbReference type="EMBL" id="MNAD01001304">
    <property type="protein sequence ID" value="OJT06512.1"/>
    <property type="molecule type" value="Genomic_DNA"/>
</dbReference>
<sequence length="137" mass="14547">MEIFCIDHQASAELYGAIKPTVVLIQYVVEDTQPVSAHPSARLLLVESSAGQSTVAIVSLSCQDTTTDALVGLPGPLPSARRQRGRAARWLLCHVGITAQRAYINAAPPLPPLEGRLSAACALVRLQPERGALKAAR</sequence>
<proteinExistence type="predicted"/>
<reference evidence="1 2" key="1">
    <citation type="submission" date="2016-10" db="EMBL/GenBank/DDBJ databases">
        <title>Genome sequence of the basidiomycete white-rot fungus Trametes pubescens.</title>
        <authorList>
            <person name="Makela M.R."/>
            <person name="Granchi Z."/>
            <person name="Peng M."/>
            <person name="De Vries R.P."/>
            <person name="Grigoriev I."/>
            <person name="Riley R."/>
            <person name="Hilden K."/>
        </authorList>
    </citation>
    <scope>NUCLEOTIDE SEQUENCE [LARGE SCALE GENOMIC DNA]</scope>
    <source>
        <strain evidence="1 2">FBCC735</strain>
    </source>
</reference>
<dbReference type="Proteomes" id="UP000184267">
    <property type="component" value="Unassembled WGS sequence"/>
</dbReference>